<evidence type="ECO:0000256" key="1">
    <source>
        <dbReference type="ARBA" id="ARBA00003041"/>
    </source>
</evidence>
<dbReference type="RefSeq" id="WP_240986257.1">
    <property type="nucleotide sequence ID" value="NZ_CDGJ01000003.1"/>
</dbReference>
<organism evidence="9">
    <name type="scientific">Acididesulfobacillus acetoxydans</name>
    <dbReference type="NCBI Taxonomy" id="1561005"/>
    <lineage>
        <taxon>Bacteria</taxon>
        <taxon>Bacillati</taxon>
        <taxon>Bacillota</taxon>
        <taxon>Clostridia</taxon>
        <taxon>Eubacteriales</taxon>
        <taxon>Peptococcaceae</taxon>
        <taxon>Acididesulfobacillus</taxon>
    </lineage>
</organism>
<reference evidence="10" key="1">
    <citation type="submission" date="2014-11" db="EMBL/GenBank/DDBJ databases">
        <authorList>
            <person name="Hornung B.V."/>
        </authorList>
    </citation>
    <scope>NUCLEOTIDE SEQUENCE</scope>
    <source>
        <strain evidence="10">INE</strain>
    </source>
</reference>
<dbReference type="EMBL" id="LR746496">
    <property type="protein sequence ID" value="CAA7602966.1"/>
    <property type="molecule type" value="Genomic_DNA"/>
</dbReference>
<gene>
    <name evidence="10" type="ORF">DEACI_0268</name>
    <name evidence="9" type="ORF">DEACI_3789</name>
</gene>
<evidence type="ECO:0000313" key="9">
    <source>
        <dbReference type="EMBL" id="CAA7602966.1"/>
    </source>
</evidence>
<evidence type="ECO:0000256" key="6">
    <source>
        <dbReference type="ARBA" id="ARBA00023225"/>
    </source>
</evidence>
<dbReference type="GO" id="GO:0005829">
    <property type="term" value="C:cytosol"/>
    <property type="evidence" value="ECO:0007669"/>
    <property type="project" value="TreeGrafter"/>
</dbReference>
<dbReference type="InterPro" id="IPR018035">
    <property type="entry name" value="Flagellar_FliH/T3SS_HrpE"/>
</dbReference>
<evidence type="ECO:0000256" key="7">
    <source>
        <dbReference type="SAM" id="MobiDB-lite"/>
    </source>
</evidence>
<protein>
    <submittedName>
        <fullName evidence="9">Flagellar assembly protein FliH/Type III secretion system HrpE</fullName>
    </submittedName>
    <submittedName>
        <fullName evidence="10">Flagellar biosynthesis/type III secretory pathway protein</fullName>
    </submittedName>
</protein>
<keyword evidence="9" id="KW-0282">Flagellum</keyword>
<keyword evidence="4" id="KW-1005">Bacterial flagellum biogenesis</keyword>
<keyword evidence="11" id="KW-1185">Reference proteome</keyword>
<comment type="similarity">
    <text evidence="2">Belongs to the FliH family.</text>
</comment>
<proteinExistence type="inferred from homology"/>
<evidence type="ECO:0000256" key="2">
    <source>
        <dbReference type="ARBA" id="ARBA00006602"/>
    </source>
</evidence>
<dbReference type="EMBL" id="CDGJ01000003">
    <property type="protein sequence ID" value="CEJ05848.1"/>
    <property type="molecule type" value="Genomic_DNA"/>
</dbReference>
<comment type="function">
    <text evidence="1">Needed for flagellar regrowth and assembly.</text>
</comment>
<evidence type="ECO:0000259" key="8">
    <source>
        <dbReference type="Pfam" id="PF02108"/>
    </source>
</evidence>
<dbReference type="GO" id="GO:0015031">
    <property type="term" value="P:protein transport"/>
    <property type="evidence" value="ECO:0007669"/>
    <property type="project" value="UniProtKB-KW"/>
</dbReference>
<evidence type="ECO:0000256" key="4">
    <source>
        <dbReference type="ARBA" id="ARBA00022795"/>
    </source>
</evidence>
<keyword evidence="6" id="KW-1006">Bacterial flagellum protein export</keyword>
<keyword evidence="3" id="KW-0813">Transport</keyword>
<evidence type="ECO:0000256" key="3">
    <source>
        <dbReference type="ARBA" id="ARBA00022448"/>
    </source>
</evidence>
<keyword evidence="9" id="KW-0966">Cell projection</keyword>
<dbReference type="Pfam" id="PF02108">
    <property type="entry name" value="FliH"/>
    <property type="match status" value="1"/>
</dbReference>
<dbReference type="Proteomes" id="UP000836597">
    <property type="component" value="Chromosome"/>
</dbReference>
<evidence type="ECO:0000313" key="11">
    <source>
        <dbReference type="Proteomes" id="UP001071230"/>
    </source>
</evidence>
<dbReference type="PANTHER" id="PTHR34982:SF1">
    <property type="entry name" value="FLAGELLAR ASSEMBLY PROTEIN FLIH"/>
    <property type="match status" value="1"/>
</dbReference>
<dbReference type="InterPro" id="IPR051472">
    <property type="entry name" value="T3SS_Stator/FliH"/>
</dbReference>
<dbReference type="PANTHER" id="PTHR34982">
    <property type="entry name" value="YOP PROTEINS TRANSLOCATION PROTEIN L"/>
    <property type="match status" value="1"/>
</dbReference>
<feature type="domain" description="Flagellar assembly protein FliH/Type III secretion system HrpE" evidence="8">
    <location>
        <begin position="157"/>
        <end position="257"/>
    </location>
</feature>
<evidence type="ECO:0000256" key="5">
    <source>
        <dbReference type="ARBA" id="ARBA00022927"/>
    </source>
</evidence>
<dbReference type="AlphaFoldDB" id="A0A8S0XCZ6"/>
<keyword evidence="5" id="KW-0653">Protein transport</keyword>
<dbReference type="KEGG" id="aacx:DEACI_3789"/>
<sequence>MNSFINWKVVKKCVVRQSGLCVVDGQSVFQRLREQTAVASPTAERGLPESDGIESEARNETNGDSLVQAHLRAEEILLEARFRAEGLIRGAEEAAALRGKEIEEQARTEGQKKGYADGYDDGRREGLRSGEEAAARLLNRSGELMRLATKAAQAEFLRADREILGLALAIAERIVKASLAVRPQRLLEIVRALALLPEEKTGMVLHLSVRDAEWVGELPPESLPCPWVKDDSLSAGDCFLDCQEGVYDAGLADQLAKLEQLLREELEHGGVEPLGPESSDVGTDQRAGPG</sequence>
<name>A0A8S0XCZ6_9FIRM</name>
<dbReference type="Proteomes" id="UP001071230">
    <property type="component" value="Unassembled WGS sequence"/>
</dbReference>
<keyword evidence="9" id="KW-0969">Cilium</keyword>
<feature type="region of interest" description="Disordered" evidence="7">
    <location>
        <begin position="37"/>
        <end position="64"/>
    </location>
</feature>
<dbReference type="GO" id="GO:0044781">
    <property type="term" value="P:bacterial-type flagellum organization"/>
    <property type="evidence" value="ECO:0007669"/>
    <property type="project" value="UniProtKB-KW"/>
</dbReference>
<reference evidence="9" key="2">
    <citation type="submission" date="2020-01" db="EMBL/GenBank/DDBJ databases">
        <authorList>
            <person name="Hornung B."/>
        </authorList>
    </citation>
    <scope>NUCLEOTIDE SEQUENCE</scope>
    <source>
        <strain evidence="9">PacBioINE</strain>
    </source>
</reference>
<accession>A0A8S0XCZ6</accession>
<evidence type="ECO:0000313" key="10">
    <source>
        <dbReference type="EMBL" id="CEJ05848.1"/>
    </source>
</evidence>
<feature type="region of interest" description="Disordered" evidence="7">
    <location>
        <begin position="267"/>
        <end position="290"/>
    </location>
</feature>